<dbReference type="Proteomes" id="UP000287502">
    <property type="component" value="Chromosome"/>
</dbReference>
<evidence type="ECO:0000259" key="3">
    <source>
        <dbReference type="Pfam" id="PF00881"/>
    </source>
</evidence>
<keyword evidence="2" id="KW-0560">Oxidoreductase</keyword>
<dbReference type="InterPro" id="IPR000415">
    <property type="entry name" value="Nitroreductase-like"/>
</dbReference>
<dbReference type="Gene3D" id="2.20.180.10">
    <property type="entry name" value="putative fmn-dependent nitroreductase like domains"/>
    <property type="match status" value="1"/>
</dbReference>
<reference evidence="4 5" key="1">
    <citation type="submission" date="2019-01" db="EMBL/GenBank/DDBJ databases">
        <title>Geovibrio thiophilus DSM 11263, complete genome.</title>
        <authorList>
            <person name="Spring S."/>
            <person name="Bunk B."/>
            <person name="Sproer C."/>
        </authorList>
    </citation>
    <scope>NUCLEOTIDE SEQUENCE [LARGE SCALE GENOMIC DNA]</scope>
    <source>
        <strain evidence="4 5">DSM 11263</strain>
    </source>
</reference>
<proteinExistence type="inferred from homology"/>
<dbReference type="RefSeq" id="WP_128466602.1">
    <property type="nucleotide sequence ID" value="NZ_CP035108.1"/>
</dbReference>
<dbReference type="AlphaFoldDB" id="A0A3R5UY44"/>
<dbReference type="CDD" id="cd02062">
    <property type="entry name" value="Nitro_FMN_reductase"/>
    <property type="match status" value="1"/>
</dbReference>
<gene>
    <name evidence="4" type="ORF">EP073_07850</name>
</gene>
<dbReference type="InterPro" id="IPR023312">
    <property type="entry name" value="Put_nitroreductase_C_bac"/>
</dbReference>
<dbReference type="EMBL" id="CP035108">
    <property type="protein sequence ID" value="QAR33316.1"/>
    <property type="molecule type" value="Genomic_DNA"/>
</dbReference>
<dbReference type="Gene3D" id="3.40.109.10">
    <property type="entry name" value="NADH Oxidase"/>
    <property type="match status" value="1"/>
</dbReference>
<evidence type="ECO:0000256" key="2">
    <source>
        <dbReference type="ARBA" id="ARBA00023002"/>
    </source>
</evidence>
<evidence type="ECO:0000313" key="5">
    <source>
        <dbReference type="Proteomes" id="UP000287502"/>
    </source>
</evidence>
<dbReference type="OrthoDB" id="9804207at2"/>
<comment type="similarity">
    <text evidence="1">Belongs to the nitroreductase family.</text>
</comment>
<dbReference type="PANTHER" id="PTHR43673:SF10">
    <property type="entry name" value="NADH DEHYDROGENASE_NAD(P)H NITROREDUCTASE XCC3605-RELATED"/>
    <property type="match status" value="1"/>
</dbReference>
<dbReference type="KEGG" id="gtl:EP073_07850"/>
<protein>
    <submittedName>
        <fullName evidence="4">Nitroreductase</fullName>
    </submittedName>
</protein>
<organism evidence="4 5">
    <name type="scientific">Geovibrio thiophilus</name>
    <dbReference type="NCBI Taxonomy" id="139438"/>
    <lineage>
        <taxon>Bacteria</taxon>
        <taxon>Pseudomonadati</taxon>
        <taxon>Deferribacterota</taxon>
        <taxon>Deferribacteres</taxon>
        <taxon>Deferribacterales</taxon>
        <taxon>Geovibrionaceae</taxon>
        <taxon>Geovibrio</taxon>
    </lineage>
</organism>
<dbReference type="Pfam" id="PF00881">
    <property type="entry name" value="Nitroreductase"/>
    <property type="match status" value="1"/>
</dbReference>
<evidence type="ECO:0000256" key="1">
    <source>
        <dbReference type="ARBA" id="ARBA00007118"/>
    </source>
</evidence>
<name>A0A3R5UY44_9BACT</name>
<dbReference type="PANTHER" id="PTHR43673">
    <property type="entry name" value="NAD(P)H NITROREDUCTASE YDGI-RELATED"/>
    <property type="match status" value="1"/>
</dbReference>
<evidence type="ECO:0000313" key="4">
    <source>
        <dbReference type="EMBL" id="QAR33316.1"/>
    </source>
</evidence>
<dbReference type="InterPro" id="IPR029479">
    <property type="entry name" value="Nitroreductase"/>
</dbReference>
<accession>A0A3R5UY44</accession>
<keyword evidence="5" id="KW-1185">Reference proteome</keyword>
<dbReference type="GO" id="GO:0016491">
    <property type="term" value="F:oxidoreductase activity"/>
    <property type="evidence" value="ECO:0007669"/>
    <property type="project" value="UniProtKB-KW"/>
</dbReference>
<feature type="domain" description="Nitroreductase" evidence="3">
    <location>
        <begin position="12"/>
        <end position="151"/>
    </location>
</feature>
<sequence>MERIKELIQINRSYRRFDNSKKLDMGFLEDLIYSARMAQSAANLQPLRYITVTDEQKAEQVFSTLGWAGYLKDWDGPEPDEQPVSYIVVLTTKDSSYAQVDAGLAMQNICLTAIAAGVGSCILGNIKKERLAQILELEEDLSILYVVALGYPVENVRVISIREAPDHKYFRDEKGNHYVPKRCIDDLLIKEL</sequence>
<dbReference type="SUPFAM" id="SSF55469">
    <property type="entry name" value="FMN-dependent nitroreductase-like"/>
    <property type="match status" value="1"/>
</dbReference>